<dbReference type="GO" id="GO:0003743">
    <property type="term" value="F:translation initiation factor activity"/>
    <property type="evidence" value="ECO:0007669"/>
    <property type="project" value="UniProtKB-UniRule"/>
</dbReference>
<keyword evidence="5 6" id="KW-0648">Protein biosynthesis</keyword>
<comment type="function">
    <text evidence="1">One of the essential components for the initiation of protein synthesis. Stabilizes the binding of IF-2 and IF-3 on the 30S subunit to which N-formylmethionyl-tRNA(fMet) subsequently binds. Helps modulate mRNA selection, yielding the 30S pre-initiation complex (PIC). Upon addition of the 50S ribosomal subunit IF-1, IF-2 and IF-3 are released leaving the mature 70S translation initiation complex.</text>
</comment>
<reference evidence="8" key="2">
    <citation type="journal article" date="2019" name="Sci. Rep.">
        <title>Prevalence of isomeric plastomes and effectiveness of plastome super-barcodes in yews (Taxus) worldwide.</title>
        <authorList>
            <person name="Fu C.N."/>
            <person name="Wu C.S."/>
            <person name="Ye L.J."/>
            <person name="Mo Z.Q."/>
            <person name="Liu J."/>
            <person name="Chang Y.W."/>
            <person name="Li D.Z."/>
            <person name="Chaw S.M."/>
            <person name="Gao L.M."/>
        </authorList>
    </citation>
    <scope>NUCLEOTIDE SEQUENCE</scope>
    <source>
        <strain evidence="8">03</strain>
    </source>
</reference>
<keyword evidence="8" id="KW-0150">Chloroplast</keyword>
<accession>A0A481XH29</accession>
<dbReference type="InterPro" id="IPR004368">
    <property type="entry name" value="TIF_IF1"/>
</dbReference>
<dbReference type="EMBL" id="MH390485">
    <property type="protein sequence ID" value="QBK36478.1"/>
    <property type="molecule type" value="Genomic_DNA"/>
</dbReference>
<evidence type="ECO:0000256" key="5">
    <source>
        <dbReference type="ARBA" id="ARBA00022917"/>
    </source>
</evidence>
<dbReference type="InterPro" id="IPR006196">
    <property type="entry name" value="RNA-binding_domain_S1_IF1"/>
</dbReference>
<sequence>MNYITEEGVVTEALGNGLFYVRLDSGRYILVYVSGKMRYGRVRVDVGDKVKVQYSIYDQKRGRIIYRYRRLGEGDD</sequence>
<name>A0A481XH29_9CONI</name>
<evidence type="ECO:0000256" key="6">
    <source>
        <dbReference type="PROSITE-ProRule" id="PRU00181"/>
    </source>
</evidence>
<dbReference type="InterPro" id="IPR012340">
    <property type="entry name" value="NA-bd_OB-fold"/>
</dbReference>
<dbReference type="GO" id="GO:0043022">
    <property type="term" value="F:ribosome binding"/>
    <property type="evidence" value="ECO:0007669"/>
    <property type="project" value="TreeGrafter"/>
</dbReference>
<dbReference type="PROSITE" id="PS50832">
    <property type="entry name" value="S1_IF1_TYPE"/>
    <property type="match status" value="1"/>
</dbReference>
<dbReference type="PANTHER" id="PTHR33370">
    <property type="entry name" value="TRANSLATION INITIATION FACTOR IF-1, CHLOROPLASTIC"/>
    <property type="match status" value="1"/>
</dbReference>
<dbReference type="NCBIfam" id="TIGR00008">
    <property type="entry name" value="infA"/>
    <property type="match status" value="1"/>
</dbReference>
<evidence type="ECO:0000256" key="4">
    <source>
        <dbReference type="ARBA" id="ARBA00022540"/>
    </source>
</evidence>
<evidence type="ECO:0000256" key="1">
    <source>
        <dbReference type="ARBA" id="ARBA00003935"/>
    </source>
</evidence>
<evidence type="ECO:0000259" key="7">
    <source>
        <dbReference type="PROSITE" id="PS50832"/>
    </source>
</evidence>
<evidence type="ECO:0000313" key="8">
    <source>
        <dbReference type="EMBL" id="QBK36478.1"/>
    </source>
</evidence>
<dbReference type="Pfam" id="PF01176">
    <property type="entry name" value="eIF-1a"/>
    <property type="match status" value="1"/>
</dbReference>
<proteinExistence type="inferred from homology"/>
<dbReference type="PANTHER" id="PTHR33370:SF1">
    <property type="entry name" value="TRANSLATION INITIATION FACTOR IF-1, CHLOROPLASTIC"/>
    <property type="match status" value="1"/>
</dbReference>
<dbReference type="SUPFAM" id="SSF50249">
    <property type="entry name" value="Nucleic acid-binding proteins"/>
    <property type="match status" value="1"/>
</dbReference>
<comment type="subunit">
    <text evidence="3">Component of the 30S ribosomal translation pre-initiation complex which assembles on the 30S ribosome in the order IF-2 and IF-3, IF-1 and N-formylmethionyl-tRNA(fMet); mRNA recruitment can occur at any time during PIC assembly.</text>
</comment>
<dbReference type="GO" id="GO:0003723">
    <property type="term" value="F:RNA binding"/>
    <property type="evidence" value="ECO:0007669"/>
    <property type="project" value="InterPro"/>
</dbReference>
<feature type="domain" description="S1-like" evidence="7">
    <location>
        <begin position="1"/>
        <end position="69"/>
    </location>
</feature>
<organism evidence="8">
    <name type="scientific">Pseudotaxus chienii</name>
    <dbReference type="NCBI Taxonomy" id="89481"/>
    <lineage>
        <taxon>Eukaryota</taxon>
        <taxon>Viridiplantae</taxon>
        <taxon>Streptophyta</taxon>
        <taxon>Embryophyta</taxon>
        <taxon>Tracheophyta</taxon>
        <taxon>Spermatophyta</taxon>
        <taxon>Pinopsida</taxon>
        <taxon>Pinidae</taxon>
        <taxon>Conifers II</taxon>
        <taxon>Cupressales</taxon>
        <taxon>Taxaceae</taxon>
        <taxon>Pseudotaxus</taxon>
    </lineage>
</organism>
<evidence type="ECO:0000256" key="2">
    <source>
        <dbReference type="ARBA" id="ARBA00010939"/>
    </source>
</evidence>
<dbReference type="AlphaFoldDB" id="A0A481XH29"/>
<reference evidence="8" key="1">
    <citation type="submission" date="2018-05" db="EMBL/GenBank/DDBJ databases">
        <authorList>
            <person name="Fu C.-N."/>
            <person name="Wu C.-S."/>
            <person name="Ye L.-J."/>
            <person name="Mo Z.-Q."/>
            <person name="Liu J."/>
            <person name="Chang Y.-W."/>
            <person name="Li D.-Z."/>
            <person name="Chaw S.-M."/>
            <person name="Gao L.-M."/>
        </authorList>
    </citation>
    <scope>NUCLEOTIDE SEQUENCE</scope>
    <source>
        <strain evidence="8">03</strain>
    </source>
</reference>
<comment type="similarity">
    <text evidence="2">Belongs to the IF-1 family.</text>
</comment>
<gene>
    <name evidence="8" type="primary">infA</name>
</gene>
<dbReference type="GO" id="GO:0005829">
    <property type="term" value="C:cytosol"/>
    <property type="evidence" value="ECO:0007669"/>
    <property type="project" value="TreeGrafter"/>
</dbReference>
<geneLocation type="chloroplast" evidence="8"/>
<evidence type="ECO:0000256" key="3">
    <source>
        <dbReference type="ARBA" id="ARBA00011599"/>
    </source>
</evidence>
<keyword evidence="4 6" id="KW-0396">Initiation factor</keyword>
<protein>
    <submittedName>
        <fullName evidence="8">Translation initiation factor 1</fullName>
    </submittedName>
</protein>
<keyword evidence="8" id="KW-0934">Plastid</keyword>
<dbReference type="Gene3D" id="2.40.50.140">
    <property type="entry name" value="Nucleic acid-binding proteins"/>
    <property type="match status" value="1"/>
</dbReference>